<name>A0AAV4BAV7_9GAST</name>
<proteinExistence type="predicted"/>
<feature type="signal peptide" evidence="1">
    <location>
        <begin position="1"/>
        <end position="20"/>
    </location>
</feature>
<sequence>MASTLLKLGVLVVCFSFVLSASVEDEKSRWPRFFKIFRRKDKPTIEEQAEKVVEVKTRVSQAADQLTKDGKSLQTYGKSLQDDLGNTDEDFKACFDVLDQLGSRAARAGEIITKTNEDIHDALTNKKKDVGDVVQSSQKEVSDLEKFMEQTIDDAKKAALGVYLKLDPTMRSEMARKIMGIDDIFKQVVNSLDEVGEDSVDLDKKVGKEKKDMSKVLRQAGERVAQAVAAPKQE</sequence>
<keyword evidence="1" id="KW-0732">Signal</keyword>
<evidence type="ECO:0000313" key="2">
    <source>
        <dbReference type="EMBL" id="GFO16230.1"/>
    </source>
</evidence>
<dbReference type="Proteomes" id="UP000735302">
    <property type="component" value="Unassembled WGS sequence"/>
</dbReference>
<comment type="caution">
    <text evidence="2">The sequence shown here is derived from an EMBL/GenBank/DDBJ whole genome shotgun (WGS) entry which is preliminary data.</text>
</comment>
<gene>
    <name evidence="2" type="ORF">PoB_004273500</name>
</gene>
<protein>
    <submittedName>
        <fullName evidence="2">Uncharacterized protein</fullName>
    </submittedName>
</protein>
<accession>A0AAV4BAV7</accession>
<dbReference type="AlphaFoldDB" id="A0AAV4BAV7"/>
<dbReference type="EMBL" id="BLXT01004654">
    <property type="protein sequence ID" value="GFO16230.1"/>
    <property type="molecule type" value="Genomic_DNA"/>
</dbReference>
<organism evidence="2 3">
    <name type="scientific">Plakobranchus ocellatus</name>
    <dbReference type="NCBI Taxonomy" id="259542"/>
    <lineage>
        <taxon>Eukaryota</taxon>
        <taxon>Metazoa</taxon>
        <taxon>Spiralia</taxon>
        <taxon>Lophotrochozoa</taxon>
        <taxon>Mollusca</taxon>
        <taxon>Gastropoda</taxon>
        <taxon>Heterobranchia</taxon>
        <taxon>Euthyneura</taxon>
        <taxon>Panpulmonata</taxon>
        <taxon>Sacoglossa</taxon>
        <taxon>Placobranchoidea</taxon>
        <taxon>Plakobranchidae</taxon>
        <taxon>Plakobranchus</taxon>
    </lineage>
</organism>
<feature type="chain" id="PRO_5043472661" evidence="1">
    <location>
        <begin position="21"/>
        <end position="234"/>
    </location>
</feature>
<evidence type="ECO:0000256" key="1">
    <source>
        <dbReference type="SAM" id="SignalP"/>
    </source>
</evidence>
<evidence type="ECO:0000313" key="3">
    <source>
        <dbReference type="Proteomes" id="UP000735302"/>
    </source>
</evidence>
<reference evidence="2 3" key="1">
    <citation type="journal article" date="2021" name="Elife">
        <title>Chloroplast acquisition without the gene transfer in kleptoplastic sea slugs, Plakobranchus ocellatus.</title>
        <authorList>
            <person name="Maeda T."/>
            <person name="Takahashi S."/>
            <person name="Yoshida T."/>
            <person name="Shimamura S."/>
            <person name="Takaki Y."/>
            <person name="Nagai Y."/>
            <person name="Toyoda A."/>
            <person name="Suzuki Y."/>
            <person name="Arimoto A."/>
            <person name="Ishii H."/>
            <person name="Satoh N."/>
            <person name="Nishiyama T."/>
            <person name="Hasebe M."/>
            <person name="Maruyama T."/>
            <person name="Minagawa J."/>
            <person name="Obokata J."/>
            <person name="Shigenobu S."/>
        </authorList>
    </citation>
    <scope>NUCLEOTIDE SEQUENCE [LARGE SCALE GENOMIC DNA]</scope>
</reference>
<keyword evidence="3" id="KW-1185">Reference proteome</keyword>